<evidence type="ECO:0000256" key="1">
    <source>
        <dbReference type="ARBA" id="ARBA00010838"/>
    </source>
</evidence>
<evidence type="ECO:0000256" key="3">
    <source>
        <dbReference type="ARBA" id="ARBA00023295"/>
    </source>
</evidence>
<dbReference type="Proteomes" id="UP001221838">
    <property type="component" value="Unassembled WGS sequence"/>
</dbReference>
<comment type="similarity">
    <text evidence="1 5">Belongs to the glycosyl hydrolase 1 family.</text>
</comment>
<name>A0ABT5DGA8_9BACT</name>
<dbReference type="PANTHER" id="PTHR10353">
    <property type="entry name" value="GLYCOSYL HYDROLASE"/>
    <property type="match status" value="1"/>
</dbReference>
<feature type="compositionally biased region" description="Basic and acidic residues" evidence="6">
    <location>
        <begin position="75"/>
        <end position="88"/>
    </location>
</feature>
<dbReference type="InterPro" id="IPR001360">
    <property type="entry name" value="Glyco_hydro_1"/>
</dbReference>
<dbReference type="PRINTS" id="PR00131">
    <property type="entry name" value="GLHYDRLASE1"/>
</dbReference>
<dbReference type="PANTHER" id="PTHR10353:SF209">
    <property type="entry name" value="GALACTOLIPID GALACTOSYLTRANSFERASE SFR2, CHLOROPLASTIC"/>
    <property type="match status" value="1"/>
</dbReference>
<feature type="chain" id="PRO_5046350736" evidence="7">
    <location>
        <begin position="26"/>
        <end position="477"/>
    </location>
</feature>
<dbReference type="RefSeq" id="WP_272142841.1">
    <property type="nucleotide sequence ID" value="NZ_JAQNDM010000002.1"/>
</dbReference>
<comment type="caution">
    <text evidence="8">The sequence shown here is derived from an EMBL/GenBank/DDBJ whole genome shotgun (WGS) entry which is preliminary data.</text>
</comment>
<organism evidence="8 9">
    <name type="scientific">Stigmatella ashevillensis</name>
    <dbReference type="NCBI Taxonomy" id="2995309"/>
    <lineage>
        <taxon>Bacteria</taxon>
        <taxon>Pseudomonadati</taxon>
        <taxon>Myxococcota</taxon>
        <taxon>Myxococcia</taxon>
        <taxon>Myxococcales</taxon>
        <taxon>Cystobacterineae</taxon>
        <taxon>Archangiaceae</taxon>
        <taxon>Stigmatella</taxon>
    </lineage>
</organism>
<dbReference type="InterPro" id="IPR017853">
    <property type="entry name" value="GH"/>
</dbReference>
<evidence type="ECO:0000313" key="9">
    <source>
        <dbReference type="Proteomes" id="UP001221838"/>
    </source>
</evidence>
<feature type="active site" description="Nucleophile" evidence="4">
    <location>
        <position position="387"/>
    </location>
</feature>
<dbReference type="EMBL" id="JAQNDM010000002">
    <property type="protein sequence ID" value="MDC0712705.1"/>
    <property type="molecule type" value="Genomic_DNA"/>
</dbReference>
<keyword evidence="7" id="KW-0732">Signal</keyword>
<dbReference type="Gene3D" id="3.20.20.80">
    <property type="entry name" value="Glycosidases"/>
    <property type="match status" value="1"/>
</dbReference>
<evidence type="ECO:0000256" key="6">
    <source>
        <dbReference type="SAM" id="MobiDB-lite"/>
    </source>
</evidence>
<sequence length="477" mass="53152">MSQPVSHPVSHRLLLALPLLLAACAESTRFEPDAARTALIGTGLPAGFLLGTSTSSHQVEGGNTNDWTRWEQERFPDGRPHIKDERPSGDATDSWNRFDQDVRSMQVLGSNAYRFGLEWSRLEPTPGAWNEEAAERYRQWARTLRQQGITPLVTLYHFTLPLWVSDAGGWENPATLDAFEAYSARVAAALGGEVDWWCTVNEPNVYAIQGYLDGIWPPGKKDTKAMAVVLDRLIEAHARAARQLRALDTVDVDGDGHATRIGLAHHARIFQAATGSMADTAATALTDAFVNESVPEALRTGRIRLSVPGSTSIDREVEGLKGSIDYFGLNYYTRDYIRQDLGEASLARQYTPRGKTVNDLGWELYPEGLYLFLQRYSHLGVPLLVTENGMADRSGERRPRYLQTHLYAVEQAIAEGVDVRGYFHWSLIDNFEWAEGYEAKFGLFAVDLDSPEKTRTETPSVRPFQDIARNLGLTPSP</sequence>
<proteinExistence type="inferred from homology"/>
<dbReference type="Pfam" id="PF00232">
    <property type="entry name" value="Glyco_hydro_1"/>
    <property type="match status" value="1"/>
</dbReference>
<keyword evidence="3" id="KW-0326">Glycosidase</keyword>
<evidence type="ECO:0000256" key="7">
    <source>
        <dbReference type="SAM" id="SignalP"/>
    </source>
</evidence>
<evidence type="ECO:0000256" key="2">
    <source>
        <dbReference type="ARBA" id="ARBA00022801"/>
    </source>
</evidence>
<evidence type="ECO:0000256" key="5">
    <source>
        <dbReference type="RuleBase" id="RU003690"/>
    </source>
</evidence>
<evidence type="ECO:0000256" key="4">
    <source>
        <dbReference type="PROSITE-ProRule" id="PRU10055"/>
    </source>
</evidence>
<feature type="signal peptide" evidence="7">
    <location>
        <begin position="1"/>
        <end position="25"/>
    </location>
</feature>
<protein>
    <submittedName>
        <fullName evidence="8">Glycoside hydrolase family 1 protein</fullName>
    </submittedName>
</protein>
<gene>
    <name evidence="8" type="ORF">POL68_29860</name>
</gene>
<dbReference type="SUPFAM" id="SSF51445">
    <property type="entry name" value="(Trans)glycosidases"/>
    <property type="match status" value="1"/>
</dbReference>
<keyword evidence="2 8" id="KW-0378">Hydrolase</keyword>
<reference evidence="8 9" key="1">
    <citation type="submission" date="2022-11" db="EMBL/GenBank/DDBJ databases">
        <title>Minimal conservation of predation-associated metabolite biosynthetic gene clusters underscores biosynthetic potential of Myxococcota including descriptions for ten novel species: Archangium lansinium sp. nov., Myxococcus landrumus sp. nov., Nannocystis bai.</title>
        <authorList>
            <person name="Ahearne A."/>
            <person name="Stevens C."/>
            <person name="Dowd S."/>
        </authorList>
    </citation>
    <scope>NUCLEOTIDE SEQUENCE [LARGE SCALE GENOMIC DNA]</scope>
    <source>
        <strain evidence="8 9">NCWAL01</strain>
    </source>
</reference>
<keyword evidence="9" id="KW-1185">Reference proteome</keyword>
<accession>A0ABT5DGA8</accession>
<dbReference type="GO" id="GO:0016787">
    <property type="term" value="F:hydrolase activity"/>
    <property type="evidence" value="ECO:0007669"/>
    <property type="project" value="UniProtKB-KW"/>
</dbReference>
<feature type="region of interest" description="Disordered" evidence="6">
    <location>
        <begin position="75"/>
        <end position="94"/>
    </location>
</feature>
<dbReference type="InterPro" id="IPR018120">
    <property type="entry name" value="Glyco_hydro_1_AS"/>
</dbReference>
<evidence type="ECO:0000313" key="8">
    <source>
        <dbReference type="EMBL" id="MDC0712705.1"/>
    </source>
</evidence>
<dbReference type="PROSITE" id="PS00572">
    <property type="entry name" value="GLYCOSYL_HYDROL_F1_1"/>
    <property type="match status" value="1"/>
</dbReference>